<keyword evidence="9" id="KW-1185">Reference proteome</keyword>
<dbReference type="InterPro" id="IPR018000">
    <property type="entry name" value="Neurotransmitter_ion_chnl_CS"/>
</dbReference>
<name>A0A8S3YF70_9EUPU</name>
<keyword evidence="2 5" id="KW-0812">Transmembrane</keyword>
<reference evidence="8" key="1">
    <citation type="submission" date="2021-04" db="EMBL/GenBank/DDBJ databases">
        <authorList>
            <consortium name="Molecular Ecology Group"/>
        </authorList>
    </citation>
    <scope>NUCLEOTIDE SEQUENCE</scope>
</reference>
<keyword evidence="5" id="KW-0407">Ion channel</keyword>
<dbReference type="PANTHER" id="PTHR18945">
    <property type="entry name" value="NEUROTRANSMITTER GATED ION CHANNEL"/>
    <property type="match status" value="1"/>
</dbReference>
<dbReference type="InterPro" id="IPR036734">
    <property type="entry name" value="Neur_chan_lig-bd_sf"/>
</dbReference>
<dbReference type="InterPro" id="IPR038050">
    <property type="entry name" value="Neuro_actylchol_rec"/>
</dbReference>
<dbReference type="GO" id="GO:0016020">
    <property type="term" value="C:membrane"/>
    <property type="evidence" value="ECO:0007669"/>
    <property type="project" value="UniProtKB-SubCell"/>
</dbReference>
<evidence type="ECO:0000259" key="7">
    <source>
        <dbReference type="Pfam" id="PF02932"/>
    </source>
</evidence>
<evidence type="ECO:0000256" key="3">
    <source>
        <dbReference type="ARBA" id="ARBA00022989"/>
    </source>
</evidence>
<comment type="caution">
    <text evidence="8">The sequence shown here is derived from an EMBL/GenBank/DDBJ whole genome shotgun (WGS) entry which is preliminary data.</text>
</comment>
<proteinExistence type="inferred from homology"/>
<evidence type="ECO:0000259" key="6">
    <source>
        <dbReference type="Pfam" id="PF02931"/>
    </source>
</evidence>
<keyword evidence="3 5" id="KW-1133">Transmembrane helix</keyword>
<evidence type="ECO:0000313" key="8">
    <source>
        <dbReference type="EMBL" id="CAG5115889.1"/>
    </source>
</evidence>
<feature type="domain" description="Neurotransmitter-gated ion-channel ligand-binding" evidence="6">
    <location>
        <begin position="42"/>
        <end position="170"/>
    </location>
</feature>
<dbReference type="OrthoDB" id="6152746at2759"/>
<protein>
    <submittedName>
        <fullName evidence="8">Uncharacterized protein</fullName>
    </submittedName>
</protein>
<sequence length="446" mass="51063">MKVDTASSSSSALNSTTNKTLADSFVAVKNMLTGRLKSRFSVPPRYYRQPPSVQLTYTPFQIILVDEIFQSITVSSTITLTWIDYNVGWDPKQFHGIQKIDMPTNLFWTPTVLIPKATQRSGVQLKMPPSLETSYEGYVKAFIPGFTYTLCNLNMAKFPFDTHNCTIVFVDRDQYNITADTMSIEKRNDLGTNVAWILLDYGCSSTKVHIRRRSEFYVANLLTPIVLSSVMTLMVFWIPAETEEKISFLVSMFTSASVFLNYMIDMIPRSVEVLPQLNILVFAIQVQIILATAATAFVLRRYKKEQQIEKQRKILELLGQRERHKTLPTQNNERIDPRTQGSCQSWRRNIVHPEPTGTSNVPQLSDPRAKTTRQLNNVFISDIADPLVYVNRNRDKFSANEVHKVVRENSKQSRSQILTYKQLDTLFFIIVLALTLAVYLLVFLRS</sequence>
<dbReference type="Pfam" id="PF02932">
    <property type="entry name" value="Neur_chan_memb"/>
    <property type="match status" value="1"/>
</dbReference>
<evidence type="ECO:0000256" key="5">
    <source>
        <dbReference type="RuleBase" id="RU000687"/>
    </source>
</evidence>
<organism evidence="8 9">
    <name type="scientific">Candidula unifasciata</name>
    <dbReference type="NCBI Taxonomy" id="100452"/>
    <lineage>
        <taxon>Eukaryota</taxon>
        <taxon>Metazoa</taxon>
        <taxon>Spiralia</taxon>
        <taxon>Lophotrochozoa</taxon>
        <taxon>Mollusca</taxon>
        <taxon>Gastropoda</taxon>
        <taxon>Heterobranchia</taxon>
        <taxon>Euthyneura</taxon>
        <taxon>Panpulmonata</taxon>
        <taxon>Eupulmonata</taxon>
        <taxon>Stylommatophora</taxon>
        <taxon>Helicina</taxon>
        <taxon>Helicoidea</taxon>
        <taxon>Geomitridae</taxon>
        <taxon>Candidula</taxon>
    </lineage>
</organism>
<gene>
    <name evidence="8" type="ORF">CUNI_LOCUS1447</name>
</gene>
<dbReference type="SUPFAM" id="SSF63712">
    <property type="entry name" value="Nicotinic receptor ligand binding domain-like"/>
    <property type="match status" value="1"/>
</dbReference>
<keyword evidence="5" id="KW-0813">Transport</keyword>
<dbReference type="Pfam" id="PF02931">
    <property type="entry name" value="Neur_chan_LBD"/>
    <property type="match status" value="1"/>
</dbReference>
<evidence type="ECO:0000256" key="1">
    <source>
        <dbReference type="ARBA" id="ARBA00004141"/>
    </source>
</evidence>
<comment type="similarity">
    <text evidence="5">Belongs to the ligand-gated ion channel (TC 1.A.9) family.</text>
</comment>
<accession>A0A8S3YF70</accession>
<evidence type="ECO:0000313" key="9">
    <source>
        <dbReference type="Proteomes" id="UP000678393"/>
    </source>
</evidence>
<feature type="domain" description="Neurotransmitter-gated ion-channel transmembrane" evidence="7">
    <location>
        <begin position="222"/>
        <end position="441"/>
    </location>
</feature>
<dbReference type="Gene3D" id="2.70.170.10">
    <property type="entry name" value="Neurotransmitter-gated ion-channel ligand-binding domain"/>
    <property type="match status" value="1"/>
</dbReference>
<dbReference type="InterPro" id="IPR036719">
    <property type="entry name" value="Neuro-gated_channel_TM_sf"/>
</dbReference>
<dbReference type="EMBL" id="CAJHNH020000179">
    <property type="protein sequence ID" value="CAG5115889.1"/>
    <property type="molecule type" value="Genomic_DNA"/>
</dbReference>
<comment type="caution">
    <text evidence="5">Lacks conserved residue(s) required for the propagation of feature annotation.</text>
</comment>
<dbReference type="InterPro" id="IPR006202">
    <property type="entry name" value="Neur_chan_lig-bd"/>
</dbReference>
<dbReference type="PROSITE" id="PS00236">
    <property type="entry name" value="NEUROTR_ION_CHANNEL"/>
    <property type="match status" value="1"/>
</dbReference>
<dbReference type="GO" id="GO:0004888">
    <property type="term" value="F:transmembrane signaling receptor activity"/>
    <property type="evidence" value="ECO:0007669"/>
    <property type="project" value="InterPro"/>
</dbReference>
<keyword evidence="4 5" id="KW-0472">Membrane</keyword>
<comment type="subcellular location">
    <subcellularLocation>
        <location evidence="1">Membrane</location>
        <topology evidence="1">Multi-pass membrane protein</topology>
    </subcellularLocation>
</comment>
<feature type="transmembrane region" description="Helical" evidence="5">
    <location>
        <begin position="276"/>
        <end position="299"/>
    </location>
</feature>
<dbReference type="AlphaFoldDB" id="A0A8S3YF70"/>
<feature type="transmembrane region" description="Helical" evidence="5">
    <location>
        <begin position="216"/>
        <end position="239"/>
    </location>
</feature>
<evidence type="ECO:0000256" key="2">
    <source>
        <dbReference type="ARBA" id="ARBA00022692"/>
    </source>
</evidence>
<dbReference type="InterPro" id="IPR006029">
    <property type="entry name" value="Neurotrans-gated_channel_TM"/>
</dbReference>
<dbReference type="SUPFAM" id="SSF90112">
    <property type="entry name" value="Neurotransmitter-gated ion-channel transmembrane pore"/>
    <property type="match status" value="1"/>
</dbReference>
<dbReference type="PRINTS" id="PR00252">
    <property type="entry name" value="NRIONCHANNEL"/>
</dbReference>
<dbReference type="Gene3D" id="1.20.58.390">
    <property type="entry name" value="Neurotransmitter-gated ion-channel transmembrane domain"/>
    <property type="match status" value="1"/>
</dbReference>
<dbReference type="Proteomes" id="UP000678393">
    <property type="component" value="Unassembled WGS sequence"/>
</dbReference>
<keyword evidence="5" id="KW-0406">Ion transport</keyword>
<evidence type="ECO:0000256" key="4">
    <source>
        <dbReference type="ARBA" id="ARBA00023136"/>
    </source>
</evidence>
<dbReference type="InterPro" id="IPR006201">
    <property type="entry name" value="Neur_channel"/>
</dbReference>
<dbReference type="CDD" id="cd19051">
    <property type="entry name" value="LGIC_TM_cation"/>
    <property type="match status" value="1"/>
</dbReference>
<dbReference type="GO" id="GO:0005230">
    <property type="term" value="F:extracellular ligand-gated monoatomic ion channel activity"/>
    <property type="evidence" value="ECO:0007669"/>
    <property type="project" value="InterPro"/>
</dbReference>
<dbReference type="CDD" id="cd18989">
    <property type="entry name" value="LGIC_ECD_cation"/>
    <property type="match status" value="1"/>
</dbReference>
<feature type="transmembrane region" description="Helical" evidence="5">
    <location>
        <begin position="423"/>
        <end position="444"/>
    </location>
</feature>